<evidence type="ECO:0000313" key="1">
    <source>
        <dbReference type="EMBL" id="MFC5987470.1"/>
    </source>
</evidence>
<dbReference type="EMBL" id="JBHSQV010000163">
    <property type="protein sequence ID" value="MFC5987470.1"/>
    <property type="molecule type" value="Genomic_DNA"/>
</dbReference>
<proteinExistence type="predicted"/>
<organism evidence="1 2">
    <name type="scientific">Marinicrinis lubricantis</name>
    <dbReference type="NCBI Taxonomy" id="2086470"/>
    <lineage>
        <taxon>Bacteria</taxon>
        <taxon>Bacillati</taxon>
        <taxon>Bacillota</taxon>
        <taxon>Bacilli</taxon>
        <taxon>Bacillales</taxon>
        <taxon>Paenibacillaceae</taxon>
    </lineage>
</organism>
<protein>
    <submittedName>
        <fullName evidence="1">Uncharacterized protein</fullName>
    </submittedName>
</protein>
<comment type="caution">
    <text evidence="1">The sequence shown here is derived from an EMBL/GenBank/DDBJ whole genome shotgun (WGS) entry which is preliminary data.</text>
</comment>
<sequence length="40" mass="4630">MCREYYVCNEYCNASLTLRWKSGAYVCPDGTVTEYNYCGC</sequence>
<accession>A0ABW1IQX6</accession>
<keyword evidence="2" id="KW-1185">Reference proteome</keyword>
<dbReference type="RefSeq" id="WP_379894856.1">
    <property type="nucleotide sequence ID" value="NZ_CBCSCT010000040.1"/>
</dbReference>
<gene>
    <name evidence="1" type="ORF">ACFPXP_13765</name>
</gene>
<dbReference type="Proteomes" id="UP001596250">
    <property type="component" value="Unassembled WGS sequence"/>
</dbReference>
<reference evidence="2" key="1">
    <citation type="journal article" date="2019" name="Int. J. Syst. Evol. Microbiol.">
        <title>The Global Catalogue of Microorganisms (GCM) 10K type strain sequencing project: providing services to taxonomists for standard genome sequencing and annotation.</title>
        <authorList>
            <consortium name="The Broad Institute Genomics Platform"/>
            <consortium name="The Broad Institute Genome Sequencing Center for Infectious Disease"/>
            <person name="Wu L."/>
            <person name="Ma J."/>
        </authorList>
    </citation>
    <scope>NUCLEOTIDE SEQUENCE [LARGE SCALE GENOMIC DNA]</scope>
    <source>
        <strain evidence="2">CCM 8749</strain>
    </source>
</reference>
<evidence type="ECO:0000313" key="2">
    <source>
        <dbReference type="Proteomes" id="UP001596250"/>
    </source>
</evidence>
<name>A0ABW1IQX6_9BACL</name>